<proteinExistence type="inferred from homology"/>
<keyword evidence="9" id="KW-0496">Mitochondrion</keyword>
<evidence type="ECO:0000256" key="7">
    <source>
        <dbReference type="ARBA" id="ARBA00022982"/>
    </source>
</evidence>
<gene>
    <name evidence="13" type="ORF">SISNIDRAFT_460034</name>
</gene>
<dbReference type="PANTHER" id="PTHR12868">
    <property type="entry name" value="NADH-UBIQUINONE OXIDOREDUCTASE B22 SUBUNIT"/>
    <property type="match status" value="1"/>
</dbReference>
<protein>
    <recommendedName>
        <fullName evidence="3">NADH dehydrogenase [ubiquinone] 1 beta subcomplex subunit 9</fullName>
    </recommendedName>
    <alternativeName>
        <fullName evidence="11">Complex I-B22</fullName>
    </alternativeName>
    <alternativeName>
        <fullName evidence="12">NADH-ubiquinone oxidoreductase B22 subunit</fullName>
    </alternativeName>
</protein>
<dbReference type="Proteomes" id="UP000076722">
    <property type="component" value="Unassembled WGS sequence"/>
</dbReference>
<keyword evidence="6" id="KW-0999">Mitochondrion inner membrane</keyword>
<evidence type="ECO:0000256" key="4">
    <source>
        <dbReference type="ARBA" id="ARBA00022448"/>
    </source>
</evidence>
<evidence type="ECO:0000256" key="11">
    <source>
        <dbReference type="ARBA" id="ARBA00030192"/>
    </source>
</evidence>
<keyword evidence="4" id="KW-0813">Transport</keyword>
<organism evidence="13 14">
    <name type="scientific">Sistotremastrum niveocremeum HHB9708</name>
    <dbReference type="NCBI Taxonomy" id="1314777"/>
    <lineage>
        <taxon>Eukaryota</taxon>
        <taxon>Fungi</taxon>
        <taxon>Dikarya</taxon>
        <taxon>Basidiomycota</taxon>
        <taxon>Agaricomycotina</taxon>
        <taxon>Agaricomycetes</taxon>
        <taxon>Sistotremastrales</taxon>
        <taxon>Sistotremastraceae</taxon>
        <taxon>Sertulicium</taxon>
        <taxon>Sertulicium niveocremeum</taxon>
    </lineage>
</organism>
<dbReference type="AlphaFoldDB" id="A0A164NY72"/>
<evidence type="ECO:0000256" key="2">
    <source>
        <dbReference type="ARBA" id="ARBA00009508"/>
    </source>
</evidence>
<keyword evidence="5" id="KW-0679">Respiratory chain</keyword>
<dbReference type="GO" id="GO:0006120">
    <property type="term" value="P:mitochondrial electron transport, NADH to ubiquinone"/>
    <property type="evidence" value="ECO:0007669"/>
    <property type="project" value="InterPro"/>
</dbReference>
<dbReference type="InterPro" id="IPR045292">
    <property type="entry name" value="Complex1_LYR_NDUFB9_LYRM3"/>
</dbReference>
<dbReference type="CDD" id="cd20263">
    <property type="entry name" value="Complex1_LYR_NDUFB9_LYRM3"/>
    <property type="match status" value="1"/>
</dbReference>
<dbReference type="PANTHER" id="PTHR12868:SF0">
    <property type="entry name" value="NADH DEHYDROGENASE [UBIQUINONE] 1 BETA SUBCOMPLEX SUBUNIT 9"/>
    <property type="match status" value="1"/>
</dbReference>
<comment type="similarity">
    <text evidence="2">Belongs to the complex I LYR family.</text>
</comment>
<evidence type="ECO:0000256" key="8">
    <source>
        <dbReference type="ARBA" id="ARBA00022990"/>
    </source>
</evidence>
<evidence type="ECO:0000256" key="10">
    <source>
        <dbReference type="ARBA" id="ARBA00023136"/>
    </source>
</evidence>
<evidence type="ECO:0000256" key="6">
    <source>
        <dbReference type="ARBA" id="ARBA00022792"/>
    </source>
</evidence>
<reference evidence="13 14" key="1">
    <citation type="journal article" date="2016" name="Mol. Biol. Evol.">
        <title>Comparative Genomics of Early-Diverging Mushroom-Forming Fungi Provides Insights into the Origins of Lignocellulose Decay Capabilities.</title>
        <authorList>
            <person name="Nagy L.G."/>
            <person name="Riley R."/>
            <person name="Tritt A."/>
            <person name="Adam C."/>
            <person name="Daum C."/>
            <person name="Floudas D."/>
            <person name="Sun H."/>
            <person name="Yadav J.S."/>
            <person name="Pangilinan J."/>
            <person name="Larsson K.H."/>
            <person name="Matsuura K."/>
            <person name="Barry K."/>
            <person name="Labutti K."/>
            <person name="Kuo R."/>
            <person name="Ohm R.A."/>
            <person name="Bhattacharya S.S."/>
            <person name="Shirouzu T."/>
            <person name="Yoshinaga Y."/>
            <person name="Martin F.M."/>
            <person name="Grigoriev I.V."/>
            <person name="Hibbett D.S."/>
        </authorList>
    </citation>
    <scope>NUCLEOTIDE SEQUENCE [LARGE SCALE GENOMIC DNA]</scope>
    <source>
        <strain evidence="13 14">HHB9708</strain>
    </source>
</reference>
<keyword evidence="7" id="KW-0249">Electron transport</keyword>
<keyword evidence="14" id="KW-1185">Reference proteome</keyword>
<evidence type="ECO:0000256" key="1">
    <source>
        <dbReference type="ARBA" id="ARBA00004443"/>
    </source>
</evidence>
<dbReference type="InterPro" id="IPR033034">
    <property type="entry name" value="NDUFB9"/>
</dbReference>
<accession>A0A164NY72</accession>
<evidence type="ECO:0000313" key="13">
    <source>
        <dbReference type="EMBL" id="KZS88161.1"/>
    </source>
</evidence>
<evidence type="ECO:0000256" key="5">
    <source>
        <dbReference type="ARBA" id="ARBA00022660"/>
    </source>
</evidence>
<keyword evidence="8" id="KW-0007">Acetylation</keyword>
<dbReference type="OrthoDB" id="13598at2759"/>
<keyword evidence="10" id="KW-0472">Membrane</keyword>
<evidence type="ECO:0000256" key="3">
    <source>
        <dbReference type="ARBA" id="ARBA00018684"/>
    </source>
</evidence>
<sequence>MAAVSPFTAAHRSYVKSLYKRFLVNELNWVVRRDIWRRRALEIRAEFERNRNIQDPRSLSIILSKAEEYIAKTAHPDPYIVPGFPGGTKWERAVAPPMGPIYDHIHGEAYHPTKEVVEMVESAGQDVQPFLDFLKTKSGELDGISQYLHDRETGHVAGH</sequence>
<evidence type="ECO:0000256" key="9">
    <source>
        <dbReference type="ARBA" id="ARBA00023128"/>
    </source>
</evidence>
<dbReference type="GO" id="GO:0005743">
    <property type="term" value="C:mitochondrial inner membrane"/>
    <property type="evidence" value="ECO:0007669"/>
    <property type="project" value="UniProtKB-SubCell"/>
</dbReference>
<dbReference type="EMBL" id="KV419439">
    <property type="protein sequence ID" value="KZS88161.1"/>
    <property type="molecule type" value="Genomic_DNA"/>
</dbReference>
<comment type="subcellular location">
    <subcellularLocation>
        <location evidence="1">Mitochondrion inner membrane</location>
        <topology evidence="1">Peripheral membrane protein</topology>
        <orientation evidence="1">Matrix side</orientation>
    </subcellularLocation>
</comment>
<evidence type="ECO:0000313" key="14">
    <source>
        <dbReference type="Proteomes" id="UP000076722"/>
    </source>
</evidence>
<dbReference type="STRING" id="1314777.A0A164NY72"/>
<evidence type="ECO:0000256" key="12">
    <source>
        <dbReference type="ARBA" id="ARBA00032528"/>
    </source>
</evidence>
<name>A0A164NY72_9AGAM</name>